<accession>A0A7W3ISA5</accession>
<evidence type="ECO:0000313" key="3">
    <source>
        <dbReference type="Proteomes" id="UP000523079"/>
    </source>
</evidence>
<keyword evidence="3" id="KW-1185">Reference proteome</keyword>
<dbReference type="Gene3D" id="3.20.20.370">
    <property type="entry name" value="Glycoside hydrolase/deacetylase"/>
    <property type="match status" value="1"/>
</dbReference>
<dbReference type="GO" id="GO:0016810">
    <property type="term" value="F:hydrolase activity, acting on carbon-nitrogen (but not peptide) bonds"/>
    <property type="evidence" value="ECO:0007669"/>
    <property type="project" value="InterPro"/>
</dbReference>
<dbReference type="CDD" id="cd10917">
    <property type="entry name" value="CE4_NodB_like_6s_7s"/>
    <property type="match status" value="1"/>
</dbReference>
<proteinExistence type="predicted"/>
<dbReference type="GO" id="GO:0005975">
    <property type="term" value="P:carbohydrate metabolic process"/>
    <property type="evidence" value="ECO:0007669"/>
    <property type="project" value="InterPro"/>
</dbReference>
<evidence type="ECO:0000313" key="2">
    <source>
        <dbReference type="EMBL" id="MBA8794245.1"/>
    </source>
</evidence>
<evidence type="ECO:0000259" key="1">
    <source>
        <dbReference type="PROSITE" id="PS51677"/>
    </source>
</evidence>
<name>A0A7W3ISA5_9ACTN</name>
<feature type="domain" description="NodB homology" evidence="1">
    <location>
        <begin position="41"/>
        <end position="229"/>
    </location>
</feature>
<dbReference type="SUPFAM" id="SSF88713">
    <property type="entry name" value="Glycoside hydrolase/deacetylase"/>
    <property type="match status" value="1"/>
</dbReference>
<dbReference type="Pfam" id="PF01522">
    <property type="entry name" value="Polysacc_deac_1"/>
    <property type="match status" value="1"/>
</dbReference>
<dbReference type="InterPro" id="IPR011330">
    <property type="entry name" value="Glyco_hydro/deAcase_b/a-brl"/>
</dbReference>
<dbReference type="InterPro" id="IPR002509">
    <property type="entry name" value="NODB_dom"/>
</dbReference>
<dbReference type="Proteomes" id="UP000523079">
    <property type="component" value="Unassembled WGS sequence"/>
</dbReference>
<comment type="caution">
    <text evidence="2">The sequence shown here is derived from an EMBL/GenBank/DDBJ whole genome shotgun (WGS) entry which is preliminary data.</text>
</comment>
<dbReference type="PANTHER" id="PTHR10587:SF137">
    <property type="entry name" value="4-DEOXY-4-FORMAMIDO-L-ARABINOSE-PHOSPHOUNDECAPRENOL DEFORMYLASE ARND-RELATED"/>
    <property type="match status" value="1"/>
</dbReference>
<dbReference type="PANTHER" id="PTHR10587">
    <property type="entry name" value="GLYCOSYL TRANSFERASE-RELATED"/>
    <property type="match status" value="1"/>
</dbReference>
<dbReference type="InterPro" id="IPR050248">
    <property type="entry name" value="Polysacc_deacetylase_ArnD"/>
</dbReference>
<sequence length="232" mass="25418">MRRLPGRLRRRLAAEVRPRVQASRGKVVDALAGAQRRTGADAVALTFDDGPHPGTTDRVLDLLGDAGVRATFFCVGRNAVAHPGLLRRIRAEGHAIGSHSWSHPDPQRAPLRALAEDYRRGHLAVAEALGEPVRLFRPPRGWLDPVRAVQLRRLGLRPTLWSLDPQDWHPDAEASAVEEAVAGSRPGDVVLLHDWIEQPWHPRALTRGATLSALPAVLERLTAVGTRFTTLG</sequence>
<dbReference type="AlphaFoldDB" id="A0A7W3ISA5"/>
<reference evidence="2 3" key="1">
    <citation type="submission" date="2020-07" db="EMBL/GenBank/DDBJ databases">
        <title>Sequencing the genomes of 1000 actinobacteria strains.</title>
        <authorList>
            <person name="Klenk H.-P."/>
        </authorList>
    </citation>
    <scope>NUCLEOTIDE SEQUENCE [LARGE SCALE GENOMIC DNA]</scope>
    <source>
        <strain evidence="2 3">DSM 100723</strain>
    </source>
</reference>
<dbReference type="EMBL" id="JACGWT010000003">
    <property type="protein sequence ID" value="MBA8794245.1"/>
    <property type="molecule type" value="Genomic_DNA"/>
</dbReference>
<organism evidence="2 3">
    <name type="scientific">Microlunatus kandeliicorticis</name>
    <dbReference type="NCBI Taxonomy" id="1759536"/>
    <lineage>
        <taxon>Bacteria</taxon>
        <taxon>Bacillati</taxon>
        <taxon>Actinomycetota</taxon>
        <taxon>Actinomycetes</taxon>
        <taxon>Propionibacteriales</taxon>
        <taxon>Propionibacteriaceae</taxon>
        <taxon>Microlunatus</taxon>
    </lineage>
</organism>
<dbReference type="PROSITE" id="PS51677">
    <property type="entry name" value="NODB"/>
    <property type="match status" value="1"/>
</dbReference>
<protein>
    <submittedName>
        <fullName evidence="2">Peptidoglycan/xylan/chitin deacetylase (PgdA/CDA1 family)</fullName>
    </submittedName>
</protein>
<gene>
    <name evidence="2" type="ORF">FHX74_001864</name>
</gene>